<evidence type="ECO:0000313" key="12">
    <source>
        <dbReference type="Proteomes" id="UP001596143"/>
    </source>
</evidence>
<dbReference type="Gene3D" id="3.40.640.10">
    <property type="entry name" value="Type I PLP-dependent aspartate aminotransferase-like (Major domain)"/>
    <property type="match status" value="1"/>
</dbReference>
<evidence type="ECO:0000256" key="8">
    <source>
        <dbReference type="ARBA" id="ARBA00029996"/>
    </source>
</evidence>
<dbReference type="PANTHER" id="PTHR42885">
    <property type="entry name" value="HISTIDINOL-PHOSPHATE AMINOTRANSFERASE-RELATED"/>
    <property type="match status" value="1"/>
</dbReference>
<evidence type="ECO:0000256" key="6">
    <source>
        <dbReference type="ARBA" id="ARBA00022898"/>
    </source>
</evidence>
<comment type="cofactor">
    <cofactor evidence="1">
        <name>pyridoxal 5'-phosphate</name>
        <dbReference type="ChEBI" id="CHEBI:597326"/>
    </cofactor>
</comment>
<name>A0ABW0U855_9BACI</name>
<gene>
    <name evidence="11" type="primary">cobD</name>
    <name evidence="11" type="ORF">ACFPTR_08880</name>
</gene>
<dbReference type="EC" id="4.1.1.81" evidence="4"/>
<dbReference type="Pfam" id="PF00155">
    <property type="entry name" value="Aminotran_1_2"/>
    <property type="match status" value="1"/>
</dbReference>
<protein>
    <recommendedName>
        <fullName evidence="4">threonine-phosphate decarboxylase</fullName>
        <ecNumber evidence="4">4.1.1.81</ecNumber>
    </recommendedName>
    <alternativeName>
        <fullName evidence="8">L-threonine-O-3-phosphate decarboxylase</fullName>
    </alternativeName>
</protein>
<dbReference type="InterPro" id="IPR015422">
    <property type="entry name" value="PyrdxlP-dep_Trfase_small"/>
</dbReference>
<dbReference type="InterPro" id="IPR004838">
    <property type="entry name" value="NHTrfase_class1_PyrdxlP-BS"/>
</dbReference>
<dbReference type="InterPro" id="IPR015424">
    <property type="entry name" value="PyrdxlP-dep_Trfase"/>
</dbReference>
<evidence type="ECO:0000259" key="10">
    <source>
        <dbReference type="Pfam" id="PF00155"/>
    </source>
</evidence>
<dbReference type="PANTHER" id="PTHR42885:SF1">
    <property type="entry name" value="THREONINE-PHOSPHATE DECARBOXYLASE"/>
    <property type="match status" value="1"/>
</dbReference>
<sequence>MSWPEHGAMNEALQEKLQTNRRDVIDFSVNTNPYGAPPYLLDKMKEWLSSIFTYPDPKQTKLKKEIAKHLGVTEEEVLPGNGGAELIYATARLFTNQTVLLIEPTFTEYRLALTANHARVKSYVTTEETMWQWTVEDLEKVAKDVDAIWFCHPNNPTGTTISPNTLDSFLTFCYEKNMTVVVDEAFFDFQVTPFSFLPYVKKDYPLLVLRSMTKMFAIPGLRIGYMFGQRSLIQQIQSFLPAWNVNSLGEKAIVTLLQEQNFVNDTAKRIHVERERVHSEIEKLGTFHVFPSAVNFYLLRHVDNRDVEPLLRFLAQEGIHARHTYHFPRLEGRYLRFAVKTRKENEQLLDVLSRWN</sequence>
<dbReference type="CDD" id="cd00609">
    <property type="entry name" value="AAT_like"/>
    <property type="match status" value="1"/>
</dbReference>
<dbReference type="Proteomes" id="UP001596143">
    <property type="component" value="Unassembled WGS sequence"/>
</dbReference>
<keyword evidence="6" id="KW-0663">Pyridoxal phosphate</keyword>
<dbReference type="Gene3D" id="3.90.1150.10">
    <property type="entry name" value="Aspartate Aminotransferase, domain 1"/>
    <property type="match status" value="1"/>
</dbReference>
<dbReference type="GO" id="GO:0048472">
    <property type="term" value="F:threonine-phosphate decarboxylase activity"/>
    <property type="evidence" value="ECO:0007669"/>
    <property type="project" value="UniProtKB-EC"/>
</dbReference>
<dbReference type="EMBL" id="JBHSPF010000045">
    <property type="protein sequence ID" value="MFC5628985.1"/>
    <property type="molecule type" value="Genomic_DNA"/>
</dbReference>
<organism evidence="11 12">
    <name type="scientific">Aliibacillus thermotolerans</name>
    <dbReference type="NCBI Taxonomy" id="1834418"/>
    <lineage>
        <taxon>Bacteria</taxon>
        <taxon>Bacillati</taxon>
        <taxon>Bacillota</taxon>
        <taxon>Bacilli</taxon>
        <taxon>Bacillales</taxon>
        <taxon>Bacillaceae</taxon>
        <taxon>Aliibacillus</taxon>
    </lineage>
</organism>
<evidence type="ECO:0000256" key="5">
    <source>
        <dbReference type="ARBA" id="ARBA00022573"/>
    </source>
</evidence>
<dbReference type="InterPro" id="IPR005860">
    <property type="entry name" value="CobD"/>
</dbReference>
<dbReference type="InterPro" id="IPR004839">
    <property type="entry name" value="Aminotransferase_I/II_large"/>
</dbReference>
<dbReference type="SUPFAM" id="SSF53383">
    <property type="entry name" value="PLP-dependent transferases"/>
    <property type="match status" value="1"/>
</dbReference>
<comment type="catalytic activity">
    <reaction evidence="9">
        <text>O-phospho-L-threonine + H(+) = (R)-1-aminopropan-2-yl phosphate + CO2</text>
        <dbReference type="Rhea" id="RHEA:11492"/>
        <dbReference type="ChEBI" id="CHEBI:15378"/>
        <dbReference type="ChEBI" id="CHEBI:16526"/>
        <dbReference type="ChEBI" id="CHEBI:58563"/>
        <dbReference type="ChEBI" id="CHEBI:58675"/>
        <dbReference type="EC" id="4.1.1.81"/>
    </reaction>
</comment>
<reference evidence="12" key="1">
    <citation type="journal article" date="2019" name="Int. J. Syst. Evol. Microbiol.">
        <title>The Global Catalogue of Microorganisms (GCM) 10K type strain sequencing project: providing services to taxonomists for standard genome sequencing and annotation.</title>
        <authorList>
            <consortium name="The Broad Institute Genomics Platform"/>
            <consortium name="The Broad Institute Genome Sequencing Center for Infectious Disease"/>
            <person name="Wu L."/>
            <person name="Ma J."/>
        </authorList>
    </citation>
    <scope>NUCLEOTIDE SEQUENCE [LARGE SCALE GENOMIC DNA]</scope>
    <source>
        <strain evidence="12">CGMCC 1.15790</strain>
    </source>
</reference>
<dbReference type="PROSITE" id="PS00105">
    <property type="entry name" value="AA_TRANSFER_CLASS_1"/>
    <property type="match status" value="1"/>
</dbReference>
<feature type="domain" description="Aminotransferase class I/classII large" evidence="10">
    <location>
        <begin position="23"/>
        <end position="352"/>
    </location>
</feature>
<proteinExistence type="predicted"/>
<keyword evidence="7 11" id="KW-0456">Lyase</keyword>
<dbReference type="RefSeq" id="WP_270895476.1">
    <property type="nucleotide sequence ID" value="NZ_JBHSPF010000045.1"/>
</dbReference>
<dbReference type="InterPro" id="IPR015421">
    <property type="entry name" value="PyrdxlP-dep_Trfase_major"/>
</dbReference>
<evidence type="ECO:0000256" key="1">
    <source>
        <dbReference type="ARBA" id="ARBA00001933"/>
    </source>
</evidence>
<keyword evidence="12" id="KW-1185">Reference proteome</keyword>
<comment type="pathway">
    <text evidence="3">Cofactor biosynthesis; adenosylcobalamin biosynthesis.</text>
</comment>
<comment type="function">
    <text evidence="2">Decarboxylates L-threonine-O-3-phosphate to yield (R)-1-amino-2-propanol O-2-phosphate, the precursor for the linkage between the nucleotide loop and the corrin ring in cobalamin.</text>
</comment>
<evidence type="ECO:0000256" key="9">
    <source>
        <dbReference type="ARBA" id="ARBA00048531"/>
    </source>
</evidence>
<evidence type="ECO:0000313" key="11">
    <source>
        <dbReference type="EMBL" id="MFC5628985.1"/>
    </source>
</evidence>
<evidence type="ECO:0000256" key="2">
    <source>
        <dbReference type="ARBA" id="ARBA00003444"/>
    </source>
</evidence>
<comment type="caution">
    <text evidence="11">The sequence shown here is derived from an EMBL/GenBank/DDBJ whole genome shotgun (WGS) entry which is preliminary data.</text>
</comment>
<keyword evidence="5" id="KW-0169">Cobalamin biosynthesis</keyword>
<evidence type="ECO:0000256" key="7">
    <source>
        <dbReference type="ARBA" id="ARBA00023239"/>
    </source>
</evidence>
<dbReference type="NCBIfam" id="TIGR01140">
    <property type="entry name" value="L_thr_O3P_dcar"/>
    <property type="match status" value="1"/>
</dbReference>
<evidence type="ECO:0000256" key="4">
    <source>
        <dbReference type="ARBA" id="ARBA00012285"/>
    </source>
</evidence>
<accession>A0ABW0U855</accession>
<evidence type="ECO:0000256" key="3">
    <source>
        <dbReference type="ARBA" id="ARBA00004953"/>
    </source>
</evidence>